<reference evidence="1 2" key="1">
    <citation type="submission" date="2020-08" db="EMBL/GenBank/DDBJ databases">
        <title>Genomic Encyclopedia of Type Strains, Phase IV (KMG-IV): sequencing the most valuable type-strain genomes for metagenomic binning, comparative biology and taxonomic classification.</title>
        <authorList>
            <person name="Goeker M."/>
        </authorList>
    </citation>
    <scope>NUCLEOTIDE SEQUENCE [LARGE SCALE GENOMIC DNA]</scope>
    <source>
        <strain evidence="1 2">DSM 101015</strain>
    </source>
</reference>
<dbReference type="RefSeq" id="WP_025054759.1">
    <property type="nucleotide sequence ID" value="NZ_JACIFU010000001.1"/>
</dbReference>
<dbReference type="EMBL" id="JACIFU010000001">
    <property type="protein sequence ID" value="MBB4173168.1"/>
    <property type="molecule type" value="Genomic_DNA"/>
</dbReference>
<accession>A0A7W6Q341</accession>
<keyword evidence="2" id="KW-1185">Reference proteome</keyword>
<gene>
    <name evidence="1" type="ORF">GGR93_000929</name>
</gene>
<dbReference type="Gene3D" id="1.10.357.10">
    <property type="entry name" value="Tetracycline Repressor, domain 2"/>
    <property type="match status" value="1"/>
</dbReference>
<sequence>MKRARLSRDNWITAGFDACSTGGPNALAAEPLARALGTTKGSFYWHFKDVPAFQDAILATWQEQALGEIIVLLEEEGDADKRLRSFGHIVLASKLEPQLRIWAQNDSRAARVLAEVDAERLAYLARLLGLLGLRNPDFARALQAALTGIPLLSAKPDTAPFEALVDTVLALA</sequence>
<evidence type="ECO:0000313" key="1">
    <source>
        <dbReference type="EMBL" id="MBB4173168.1"/>
    </source>
</evidence>
<name>A0A7W6Q341_9RHOB</name>
<dbReference type="InterPro" id="IPR009057">
    <property type="entry name" value="Homeodomain-like_sf"/>
</dbReference>
<dbReference type="OrthoDB" id="3218408at2"/>
<dbReference type="SUPFAM" id="SSF46689">
    <property type="entry name" value="Homeodomain-like"/>
    <property type="match status" value="1"/>
</dbReference>
<proteinExistence type="predicted"/>
<dbReference type="AlphaFoldDB" id="A0A7W6Q341"/>
<protein>
    <submittedName>
        <fullName evidence="1">AcrR family transcriptional regulator</fullName>
    </submittedName>
</protein>
<dbReference type="Proteomes" id="UP000565745">
    <property type="component" value="Unassembled WGS sequence"/>
</dbReference>
<comment type="caution">
    <text evidence="1">The sequence shown here is derived from an EMBL/GenBank/DDBJ whole genome shotgun (WGS) entry which is preliminary data.</text>
</comment>
<evidence type="ECO:0000313" key="2">
    <source>
        <dbReference type="Proteomes" id="UP000565745"/>
    </source>
</evidence>
<organism evidence="1 2">
    <name type="scientific">Sulfitobacter noctilucicola</name>
    <dbReference type="NCBI Taxonomy" id="1342301"/>
    <lineage>
        <taxon>Bacteria</taxon>
        <taxon>Pseudomonadati</taxon>
        <taxon>Pseudomonadota</taxon>
        <taxon>Alphaproteobacteria</taxon>
        <taxon>Rhodobacterales</taxon>
        <taxon>Roseobacteraceae</taxon>
        <taxon>Sulfitobacter</taxon>
    </lineage>
</organism>